<dbReference type="GeneID" id="18821104"/>
<protein>
    <submittedName>
        <fullName evidence="1">Uncharacterized protein</fullName>
    </submittedName>
</protein>
<organism>
    <name type="scientific">Serpula lacrymans var. lacrymans (strain S7.9)</name>
    <name type="common">Dry rot fungus</name>
    <dbReference type="NCBI Taxonomy" id="578457"/>
    <lineage>
        <taxon>Eukaryota</taxon>
        <taxon>Fungi</taxon>
        <taxon>Dikarya</taxon>
        <taxon>Basidiomycota</taxon>
        <taxon>Agaricomycotina</taxon>
        <taxon>Agaricomycetes</taxon>
        <taxon>Agaricomycetidae</taxon>
        <taxon>Boletales</taxon>
        <taxon>Coniophorineae</taxon>
        <taxon>Serpulaceae</taxon>
        <taxon>Serpula</taxon>
    </lineage>
</organism>
<reference evidence="1" key="1">
    <citation type="submission" date="2011-04" db="EMBL/GenBank/DDBJ databases">
        <title>Evolution of plant cell wall degrading machinery underlies the functional diversity of forest fungi.</title>
        <authorList>
            <consortium name="US DOE Joint Genome Institute (JGI-PGF)"/>
            <person name="Eastwood D.C."/>
            <person name="Floudas D."/>
            <person name="Binder M."/>
            <person name="Majcherczyk A."/>
            <person name="Schneider P."/>
            <person name="Aerts A."/>
            <person name="Asiegbu F.O."/>
            <person name="Baker S.E."/>
            <person name="Barry K."/>
            <person name="Bendiksby M."/>
            <person name="Blumentritt M."/>
            <person name="Coutinho P.M."/>
            <person name="Cullen D."/>
            <person name="Cullen D."/>
            <person name="Gathman A."/>
            <person name="Goodell B."/>
            <person name="Henrissat B."/>
            <person name="Ihrmark K."/>
            <person name="Kauserud H."/>
            <person name="Kohler A."/>
            <person name="LaButti K."/>
            <person name="Lapidus A."/>
            <person name="Lavin J.L."/>
            <person name="Lee Y.-H."/>
            <person name="Lindquist E."/>
            <person name="Lilly W."/>
            <person name="Lucas S."/>
            <person name="Morin E."/>
            <person name="Murat C."/>
            <person name="Oguiza J.A."/>
            <person name="Park J."/>
            <person name="Pisabarro A.G."/>
            <person name="Riley R."/>
            <person name="Rosling A."/>
            <person name="Salamov A."/>
            <person name="Schmidt O."/>
            <person name="Schmutz J."/>
            <person name="Skrede I."/>
            <person name="Stenlid J."/>
            <person name="Wiebenga A."/>
            <person name="Xie X."/>
            <person name="Kues U."/>
            <person name="Hibbett D.S."/>
            <person name="Hoffmeister D."/>
            <person name="Hogberg N."/>
            <person name="Martin F."/>
            <person name="Grigoriev I.V."/>
            <person name="Watkinson S.C."/>
        </authorList>
    </citation>
    <scope>NUCLEOTIDE SEQUENCE</scope>
    <source>
        <strain evidence="1">S7.9</strain>
    </source>
</reference>
<sequence length="76" mass="8733">MILEICVTPPNLCCRCWYLDAEIDVPLKVLYTRWQVLVGLPTIRRSNLRSSGDEPLMVICTSLWNKLAEPLVEQES</sequence>
<evidence type="ECO:0000313" key="1">
    <source>
        <dbReference type="EMBL" id="EGO19750.1"/>
    </source>
</evidence>
<proteinExistence type="predicted"/>
<dbReference type="Proteomes" id="UP000008064">
    <property type="component" value="Unassembled WGS sequence"/>
</dbReference>
<dbReference type="KEGG" id="sla:SERLADRAFT_478002"/>
<accession>F8PAB0</accession>
<dbReference type="EMBL" id="GL945442">
    <property type="protein sequence ID" value="EGO19750.1"/>
    <property type="molecule type" value="Genomic_DNA"/>
</dbReference>
<dbReference type="RefSeq" id="XP_007323185.1">
    <property type="nucleotide sequence ID" value="XM_007323123.1"/>
</dbReference>
<dbReference type="AlphaFoldDB" id="F8PAB0"/>
<name>F8PAB0_SERL9</name>
<dbReference type="HOGENOM" id="CLU_2655980_0_0_1"/>
<gene>
    <name evidence="1" type="ORF">SERLADRAFT_478002</name>
</gene>